<gene>
    <name evidence="1" type="ORF">HH304_02945</name>
</gene>
<dbReference type="EMBL" id="JABBNU010000002">
    <property type="protein sequence ID" value="NMM47340.1"/>
    <property type="molecule type" value="Genomic_DNA"/>
</dbReference>
<reference evidence="1 2" key="1">
    <citation type="submission" date="2020-04" db="EMBL/GenBank/DDBJ databases">
        <title>Flammeovirgaceae bacterium KN852 isolated from deep sea.</title>
        <authorList>
            <person name="Zhang D.-C."/>
        </authorList>
    </citation>
    <scope>NUCLEOTIDE SEQUENCE [LARGE SCALE GENOMIC DNA]</scope>
    <source>
        <strain evidence="1 2">KN852</strain>
    </source>
</reference>
<protein>
    <recommendedName>
        <fullName evidence="3">Lipocalin-like domain-containing protein</fullName>
    </recommendedName>
</protein>
<dbReference type="Proteomes" id="UP000559010">
    <property type="component" value="Unassembled WGS sequence"/>
</dbReference>
<organism evidence="1 2">
    <name type="scientific">Marinigracilibium pacificum</name>
    <dbReference type="NCBI Taxonomy" id="2729599"/>
    <lineage>
        <taxon>Bacteria</taxon>
        <taxon>Pseudomonadati</taxon>
        <taxon>Bacteroidota</taxon>
        <taxon>Cytophagia</taxon>
        <taxon>Cytophagales</taxon>
        <taxon>Flammeovirgaceae</taxon>
        <taxon>Marinigracilibium</taxon>
    </lineage>
</organism>
<dbReference type="RefSeq" id="WP_169677969.1">
    <property type="nucleotide sequence ID" value="NZ_JABBNU010000002.1"/>
</dbReference>
<keyword evidence="2" id="KW-1185">Reference proteome</keyword>
<evidence type="ECO:0000313" key="2">
    <source>
        <dbReference type="Proteomes" id="UP000559010"/>
    </source>
</evidence>
<sequence>MNKIYLILIVFCLAFVGCKDDNPGKEQVQTNKLTKTWYIGSEGHVLVNGQDITYDYENFTIRFASNGSDKVYYVTNGYLAFPAAIDTWSFADQNYESIIRGVDGIEMQTEFVDNTLTLRFSIPEPNNAKMQGGFGDFEFYLTEYK</sequence>
<evidence type="ECO:0000313" key="1">
    <source>
        <dbReference type="EMBL" id="NMM47340.1"/>
    </source>
</evidence>
<dbReference type="AlphaFoldDB" id="A0A848IYG9"/>
<evidence type="ECO:0008006" key="3">
    <source>
        <dbReference type="Google" id="ProtNLM"/>
    </source>
</evidence>
<dbReference type="PROSITE" id="PS51257">
    <property type="entry name" value="PROKAR_LIPOPROTEIN"/>
    <property type="match status" value="1"/>
</dbReference>
<accession>A0A848IYG9</accession>
<name>A0A848IYG9_9BACT</name>
<comment type="caution">
    <text evidence="1">The sequence shown here is derived from an EMBL/GenBank/DDBJ whole genome shotgun (WGS) entry which is preliminary data.</text>
</comment>
<proteinExistence type="predicted"/>